<dbReference type="AlphaFoldDB" id="A0A227KCV8"/>
<dbReference type="RefSeq" id="WP_066593581.1">
    <property type="nucleotide sequence ID" value="NZ_CAJTBZ010000040.1"/>
</dbReference>
<reference evidence="3" key="1">
    <citation type="submission" date="2017-05" db="EMBL/GenBank/DDBJ databases">
        <title>Improved OligoMM genomes.</title>
        <authorList>
            <person name="Garzetti D."/>
        </authorList>
    </citation>
    <scope>NUCLEOTIDE SEQUENCE [LARGE SCALE GENOMIC DNA]</scope>
    <source>
        <strain evidence="3">YL45</strain>
    </source>
</reference>
<accession>A0A227KCV8</accession>
<dbReference type="SUPFAM" id="SSF46689">
    <property type="entry name" value="Homeodomain-like"/>
    <property type="match status" value="1"/>
</dbReference>
<evidence type="ECO:0008006" key="4">
    <source>
        <dbReference type="Google" id="ProtNLM"/>
    </source>
</evidence>
<evidence type="ECO:0000313" key="2">
    <source>
        <dbReference type="EMBL" id="OXE44471.1"/>
    </source>
</evidence>
<dbReference type="Pfam" id="PF01527">
    <property type="entry name" value="HTH_Tnp_1"/>
    <property type="match status" value="1"/>
</dbReference>
<gene>
    <name evidence="2" type="ORF">ADH67_12135</name>
</gene>
<dbReference type="GO" id="GO:0006313">
    <property type="term" value="P:DNA transposition"/>
    <property type="evidence" value="ECO:0007669"/>
    <property type="project" value="InterPro"/>
</dbReference>
<protein>
    <recommendedName>
        <fullName evidence="4">Transposase</fullName>
    </recommendedName>
</protein>
<evidence type="ECO:0000313" key="3">
    <source>
        <dbReference type="Proteomes" id="UP000214610"/>
    </source>
</evidence>
<dbReference type="Proteomes" id="UP000214610">
    <property type="component" value="Unassembled WGS sequence"/>
</dbReference>
<dbReference type="GO" id="GO:0003677">
    <property type="term" value="F:DNA binding"/>
    <property type="evidence" value="ECO:0007669"/>
    <property type="project" value="InterPro"/>
</dbReference>
<dbReference type="EMBL" id="NHMP01000011">
    <property type="protein sequence ID" value="OXE44471.1"/>
    <property type="molecule type" value="Genomic_DNA"/>
</dbReference>
<name>A0A227KCV8_9BURK</name>
<keyword evidence="3" id="KW-1185">Reference proteome</keyword>
<feature type="region of interest" description="Disordered" evidence="1">
    <location>
        <begin position="76"/>
        <end position="101"/>
    </location>
</feature>
<dbReference type="GeneID" id="78361798"/>
<comment type="caution">
    <text evidence="2">The sequence shown here is derived from an EMBL/GenBank/DDBJ whole genome shotgun (WGS) entry which is preliminary data.</text>
</comment>
<feature type="compositionally biased region" description="Polar residues" evidence="1">
    <location>
        <begin position="195"/>
        <end position="207"/>
    </location>
</feature>
<proteinExistence type="predicted"/>
<dbReference type="InterPro" id="IPR009057">
    <property type="entry name" value="Homeodomain-like_sf"/>
</dbReference>
<sequence>METKRTRRSFSPEFKKQAVQRVLLLKEPATNVSAELEIKPETLSKWIKDYEKMVAEDPSYAAAGAPKRPVIKLAKKKTAPDTNESLEVQPENPVAQESVPTAPVFEQVETKVQEARVPEFVQPQEPAVEPVVPTVPVESAAAEVQPISENQEVSEAPAAEDVNPRTQQNEKGFGLRRQGKPFRNQRPNRNEKNQPKSNQEFIQPTMTVSEFVEEPSVPEEPPKPKRPVPKASEGRSWRVAHALDQRPNYREENEEHGYVDEFSIPAEDLEQVWQILSIMQEKADTRAFAEMVHQKGLNVPDEVLENPRVATMQGPNVPNKPWLRKMRLHPAAEEFFQTTPDYAKAVYETYEGLDIRLDKNSEGTPILSVERTPTGSREITIDFSKFDRFVDDFYGDFVRDCKKVMMELNPKEYPGLNAFIRIPDEPMWNPKLWAGVRTFTWNDGESLSQAWIRYANSLRRNNRPHRY</sequence>
<feature type="region of interest" description="Disordered" evidence="1">
    <location>
        <begin position="142"/>
        <end position="236"/>
    </location>
</feature>
<organism evidence="2 3">
    <name type="scientific">Turicimonas muris</name>
    <dbReference type="NCBI Taxonomy" id="1796652"/>
    <lineage>
        <taxon>Bacteria</taxon>
        <taxon>Pseudomonadati</taxon>
        <taxon>Pseudomonadota</taxon>
        <taxon>Betaproteobacteria</taxon>
        <taxon>Burkholderiales</taxon>
        <taxon>Sutterellaceae</taxon>
        <taxon>Turicimonas</taxon>
    </lineage>
</organism>
<dbReference type="InterPro" id="IPR002514">
    <property type="entry name" value="Transposase_8"/>
</dbReference>
<evidence type="ECO:0000256" key="1">
    <source>
        <dbReference type="SAM" id="MobiDB-lite"/>
    </source>
</evidence>
<dbReference type="Gene3D" id="1.10.10.60">
    <property type="entry name" value="Homeodomain-like"/>
    <property type="match status" value="1"/>
</dbReference>
<dbReference type="GO" id="GO:0004803">
    <property type="term" value="F:transposase activity"/>
    <property type="evidence" value="ECO:0007669"/>
    <property type="project" value="InterPro"/>
</dbReference>